<sequence>MVLEALGRGASENRCEYIPVRLLSAFPGSEHFRKHPGRSPL</sequence>
<evidence type="ECO:0000313" key="1">
    <source>
        <dbReference type="EMBL" id="KAE8547170.1"/>
    </source>
</evidence>
<evidence type="ECO:0000313" key="2">
    <source>
        <dbReference type="Proteomes" id="UP000469950"/>
    </source>
</evidence>
<proteinExistence type="predicted"/>
<dbReference type="AlphaFoldDB" id="A0A833JW28"/>
<organism evidence="1 2">
    <name type="scientific">Marinobacter nauticus</name>
    <name type="common">Marinobacter hydrocarbonoclasticus</name>
    <name type="synonym">Marinobacter aquaeolei</name>
    <dbReference type="NCBI Taxonomy" id="2743"/>
    <lineage>
        <taxon>Bacteria</taxon>
        <taxon>Pseudomonadati</taxon>
        <taxon>Pseudomonadota</taxon>
        <taxon>Gammaproteobacteria</taxon>
        <taxon>Pseudomonadales</taxon>
        <taxon>Marinobacteraceae</taxon>
        <taxon>Marinobacter</taxon>
    </lineage>
</organism>
<name>A0A833JW28_MARNT</name>
<dbReference type="EMBL" id="WBMP01000001">
    <property type="protein sequence ID" value="KAE8547170.1"/>
    <property type="molecule type" value="Genomic_DNA"/>
</dbReference>
<reference evidence="1 2" key="1">
    <citation type="submission" date="2019-10" db="EMBL/GenBank/DDBJ databases">
        <title>Draft genome sequence of Marinobacter hydrocarbonoclasticus NCT7M from the microbiome of the marine copepod.</title>
        <authorList>
            <person name="Nuttall R."/>
            <person name="Sharma G."/>
            <person name="Moisander P."/>
        </authorList>
    </citation>
    <scope>NUCLEOTIDE SEQUENCE [LARGE SCALE GENOMIC DNA]</scope>
    <source>
        <strain evidence="1 2">NCT7M</strain>
    </source>
</reference>
<gene>
    <name evidence="1" type="ORF">F6453_0062</name>
</gene>
<protein>
    <submittedName>
        <fullName evidence="1">Uncharacterized protein</fullName>
    </submittedName>
</protein>
<comment type="caution">
    <text evidence="1">The sequence shown here is derived from an EMBL/GenBank/DDBJ whole genome shotgun (WGS) entry which is preliminary data.</text>
</comment>
<accession>A0A833JW28</accession>
<dbReference type="Proteomes" id="UP000469950">
    <property type="component" value="Unassembled WGS sequence"/>
</dbReference>